<evidence type="ECO:0000313" key="3">
    <source>
        <dbReference type="EMBL" id="GMI29194.1"/>
    </source>
</evidence>
<sequence>IVPAIATTFLGHGVVCAGEGILLGATDLKFLSWFYGAFFVVMPTAMLQIKWKVLRGVSQGPVNTWLSVLNELRSRQESQQEIVMDVSSAEWLDTQAADVFDGAPDASAVSPGAVVRVAENLCDETDLAGAVGSFLTRESLPGDVAPAPQREELGRGGLDPVLSSILQDMDAMGRVSAGAAAEQGPSAKGASVEGTSVAGLGPSV</sequence>
<keyword evidence="2" id="KW-0472">Membrane</keyword>
<reference evidence="3 4" key="1">
    <citation type="journal article" date="2023" name="Commun. Biol.">
        <title>Genome analysis of Parmales, the sister group of diatoms, reveals the evolutionary specialization of diatoms from phago-mixotrophs to photoautotrophs.</title>
        <authorList>
            <person name="Ban H."/>
            <person name="Sato S."/>
            <person name="Yoshikawa S."/>
            <person name="Yamada K."/>
            <person name="Nakamura Y."/>
            <person name="Ichinomiya M."/>
            <person name="Sato N."/>
            <person name="Blanc-Mathieu R."/>
            <person name="Endo H."/>
            <person name="Kuwata A."/>
            <person name="Ogata H."/>
        </authorList>
    </citation>
    <scope>NUCLEOTIDE SEQUENCE [LARGE SCALE GENOMIC DNA]</scope>
</reference>
<evidence type="ECO:0000256" key="2">
    <source>
        <dbReference type="SAM" id="Phobius"/>
    </source>
</evidence>
<accession>A0ABQ6MNN4</accession>
<dbReference type="Proteomes" id="UP001165060">
    <property type="component" value="Unassembled WGS sequence"/>
</dbReference>
<name>A0ABQ6MNN4_9STRA</name>
<keyword evidence="2" id="KW-0812">Transmembrane</keyword>
<organism evidence="3 4">
    <name type="scientific">Tetraparma gracilis</name>
    <dbReference type="NCBI Taxonomy" id="2962635"/>
    <lineage>
        <taxon>Eukaryota</taxon>
        <taxon>Sar</taxon>
        <taxon>Stramenopiles</taxon>
        <taxon>Ochrophyta</taxon>
        <taxon>Bolidophyceae</taxon>
        <taxon>Parmales</taxon>
        <taxon>Triparmaceae</taxon>
        <taxon>Tetraparma</taxon>
    </lineage>
</organism>
<proteinExistence type="predicted"/>
<feature type="region of interest" description="Disordered" evidence="1">
    <location>
        <begin position="176"/>
        <end position="204"/>
    </location>
</feature>
<feature type="non-terminal residue" evidence="3">
    <location>
        <position position="1"/>
    </location>
</feature>
<comment type="caution">
    <text evidence="3">The sequence shown here is derived from an EMBL/GenBank/DDBJ whole genome shotgun (WGS) entry which is preliminary data.</text>
</comment>
<keyword evidence="2" id="KW-1133">Transmembrane helix</keyword>
<evidence type="ECO:0000313" key="4">
    <source>
        <dbReference type="Proteomes" id="UP001165060"/>
    </source>
</evidence>
<feature type="transmembrane region" description="Helical" evidence="2">
    <location>
        <begin position="30"/>
        <end position="49"/>
    </location>
</feature>
<evidence type="ECO:0000256" key="1">
    <source>
        <dbReference type="SAM" id="MobiDB-lite"/>
    </source>
</evidence>
<gene>
    <name evidence="3" type="ORF">TeGR_g9173</name>
</gene>
<protein>
    <submittedName>
        <fullName evidence="3">Uncharacterized protein</fullName>
    </submittedName>
</protein>
<keyword evidence="4" id="KW-1185">Reference proteome</keyword>
<dbReference type="EMBL" id="BRYB01004324">
    <property type="protein sequence ID" value="GMI29194.1"/>
    <property type="molecule type" value="Genomic_DNA"/>
</dbReference>